<accession>A0A9W8ZFU0</accession>
<reference evidence="2" key="1">
    <citation type="submission" date="2022-10" db="EMBL/GenBank/DDBJ databases">
        <title>Tapping the CABI collections for fungal endophytes: first genome assemblies for Collariella, Neodidymelliopsis, Ascochyta clinopodiicola, Didymella pomorum, Didymosphaeria variabile, Neocosmospora piperis and Neocucurbitaria cava.</title>
        <authorList>
            <person name="Hill R."/>
        </authorList>
    </citation>
    <scope>NUCLEOTIDE SEQUENCE</scope>
    <source>
        <strain evidence="2">IMI 355091</strain>
    </source>
</reference>
<feature type="coiled-coil region" evidence="1">
    <location>
        <begin position="16"/>
        <end position="43"/>
    </location>
</feature>
<dbReference type="AlphaFoldDB" id="A0A9W8ZFU0"/>
<comment type="caution">
    <text evidence="2">The sequence shown here is derived from an EMBL/GenBank/DDBJ whole genome shotgun (WGS) entry which is preliminary data.</text>
</comment>
<proteinExistence type="predicted"/>
<keyword evidence="1" id="KW-0175">Coiled coil</keyword>
<gene>
    <name evidence="2" type="ORF">N0V91_005038</name>
</gene>
<keyword evidence="3" id="KW-1185">Reference proteome</keyword>
<sequence>MSHGGSISVVDQLRLQKELSAENAALQAEIDALRRGQEDWKREKASMSAQLQLENETLPIKNAALLGNIDALIGRRNSEPKRRLI</sequence>
<name>A0A9W8ZFU0_9PLEO</name>
<dbReference type="Proteomes" id="UP001140510">
    <property type="component" value="Unassembled WGS sequence"/>
</dbReference>
<organism evidence="2 3">
    <name type="scientific">Didymella pomorum</name>
    <dbReference type="NCBI Taxonomy" id="749634"/>
    <lineage>
        <taxon>Eukaryota</taxon>
        <taxon>Fungi</taxon>
        <taxon>Dikarya</taxon>
        <taxon>Ascomycota</taxon>
        <taxon>Pezizomycotina</taxon>
        <taxon>Dothideomycetes</taxon>
        <taxon>Pleosporomycetidae</taxon>
        <taxon>Pleosporales</taxon>
        <taxon>Pleosporineae</taxon>
        <taxon>Didymellaceae</taxon>
        <taxon>Didymella</taxon>
    </lineage>
</organism>
<evidence type="ECO:0000256" key="1">
    <source>
        <dbReference type="SAM" id="Coils"/>
    </source>
</evidence>
<protein>
    <submittedName>
        <fullName evidence="2">Uncharacterized protein</fullName>
    </submittedName>
</protein>
<evidence type="ECO:0000313" key="3">
    <source>
        <dbReference type="Proteomes" id="UP001140510"/>
    </source>
</evidence>
<dbReference type="EMBL" id="JAPEVA010000032">
    <property type="protein sequence ID" value="KAJ4405731.1"/>
    <property type="molecule type" value="Genomic_DNA"/>
</dbReference>
<evidence type="ECO:0000313" key="2">
    <source>
        <dbReference type="EMBL" id="KAJ4405731.1"/>
    </source>
</evidence>